<dbReference type="EMBL" id="JAAAUQ010000221">
    <property type="protein sequence ID" value="KAF9152765.1"/>
    <property type="molecule type" value="Genomic_DNA"/>
</dbReference>
<dbReference type="GO" id="GO:0016791">
    <property type="term" value="F:phosphatase activity"/>
    <property type="evidence" value="ECO:0007669"/>
    <property type="project" value="TreeGrafter"/>
</dbReference>
<feature type="transmembrane region" description="Helical" evidence="2">
    <location>
        <begin position="59"/>
        <end position="77"/>
    </location>
</feature>
<dbReference type="Pfam" id="PF00149">
    <property type="entry name" value="Metallophos"/>
    <property type="match status" value="1"/>
</dbReference>
<dbReference type="GO" id="GO:0006798">
    <property type="term" value="P:polyphosphate catabolic process"/>
    <property type="evidence" value="ECO:0007669"/>
    <property type="project" value="TreeGrafter"/>
</dbReference>
<dbReference type="Gene3D" id="3.60.21.10">
    <property type="match status" value="1"/>
</dbReference>
<evidence type="ECO:0000259" key="3">
    <source>
        <dbReference type="Pfam" id="PF00149"/>
    </source>
</evidence>
<dbReference type="InterPro" id="IPR029052">
    <property type="entry name" value="Metallo-depent_PP-like"/>
</dbReference>
<comment type="caution">
    <text evidence="4">The sequence shown here is derived from an EMBL/GenBank/DDBJ whole genome shotgun (WGS) entry which is preliminary data.</text>
</comment>
<dbReference type="AlphaFoldDB" id="A0A9P5VCW7"/>
<keyword evidence="2" id="KW-0472">Membrane</keyword>
<feature type="region of interest" description="Disordered" evidence="1">
    <location>
        <begin position="80"/>
        <end position="110"/>
    </location>
</feature>
<dbReference type="OrthoDB" id="10267127at2759"/>
<dbReference type="SUPFAM" id="SSF56300">
    <property type="entry name" value="Metallo-dependent phosphatases"/>
    <property type="match status" value="1"/>
</dbReference>
<keyword evidence="2" id="KW-1133">Transmembrane helix</keyword>
<dbReference type="GO" id="GO:0005737">
    <property type="term" value="C:cytoplasm"/>
    <property type="evidence" value="ECO:0007669"/>
    <property type="project" value="TreeGrafter"/>
</dbReference>
<dbReference type="PANTHER" id="PTHR42850:SF4">
    <property type="entry name" value="ZINC-DEPENDENT ENDOPOLYPHOSPHATASE"/>
    <property type="match status" value="1"/>
</dbReference>
<dbReference type="InterPro" id="IPR050126">
    <property type="entry name" value="Ap4A_hydrolase"/>
</dbReference>
<feature type="region of interest" description="Disordered" evidence="1">
    <location>
        <begin position="1"/>
        <end position="52"/>
    </location>
</feature>
<dbReference type="InterPro" id="IPR004843">
    <property type="entry name" value="Calcineurin-like_PHP"/>
</dbReference>
<keyword evidence="2" id="KW-0812">Transmembrane</keyword>
<dbReference type="Proteomes" id="UP000748756">
    <property type="component" value="Unassembled WGS sequence"/>
</dbReference>
<feature type="domain" description="Calcineurin-like phosphoesterase" evidence="3">
    <location>
        <begin position="160"/>
        <end position="331"/>
    </location>
</feature>
<keyword evidence="5" id="KW-1185">Reference proteome</keyword>
<name>A0A9P5VCW7_9FUNG</name>
<reference evidence="4" key="1">
    <citation type="journal article" date="2020" name="Fungal Divers.">
        <title>Resolving the Mortierellaceae phylogeny through synthesis of multi-gene phylogenetics and phylogenomics.</title>
        <authorList>
            <person name="Vandepol N."/>
            <person name="Liber J."/>
            <person name="Desiro A."/>
            <person name="Na H."/>
            <person name="Kennedy M."/>
            <person name="Barry K."/>
            <person name="Grigoriev I.V."/>
            <person name="Miller A.N."/>
            <person name="O'Donnell K."/>
            <person name="Stajich J.E."/>
            <person name="Bonito G."/>
        </authorList>
    </citation>
    <scope>NUCLEOTIDE SEQUENCE</scope>
    <source>
        <strain evidence="4">NRRL 6426</strain>
    </source>
</reference>
<sequence>MQPSSSKSSSTTPLLDPSTNTGGGSRYAIPKQPQQPHYSTMRKKPNHSSRNDCMSVRQVGATLGIVVLLLTATSLWFSTLDDSNGGRRHRSPSSTIKEPSTPPDSLPSDPFAQYIYQEELQLNYENTAVVNNPSRFAALRGDEQQQDDNINNKNKNNNHRTIVVGDVHGSLVGFERFLKKIEHNPQRDTLILAGDIVAKGPQSLKVVDRLIELQAKCVRGNHDDVVIRWRGFLDSLDGAILEEFEASPAFVDSLDKAVDAVEAGAEAQAAAETMDTFFFQRGINIPSDLNRRSEHYQIARAMTTDQYNYLRQCPLILTVPREISVNHIPVHVVHAGIDPTRDILNQRPWVLVNIRNILNDGTPSRKKSKGRGWAHEFNELHNRRSPSKRDFLVVYGHDAGRSLNVMPWSIGLDTGCVYGRELTGYVIETGLIVSSPCPHV</sequence>
<proteinExistence type="predicted"/>
<evidence type="ECO:0000313" key="5">
    <source>
        <dbReference type="Proteomes" id="UP000748756"/>
    </source>
</evidence>
<accession>A0A9P5VCW7</accession>
<organism evidence="4 5">
    <name type="scientific">Linnemannia schmuckeri</name>
    <dbReference type="NCBI Taxonomy" id="64567"/>
    <lineage>
        <taxon>Eukaryota</taxon>
        <taxon>Fungi</taxon>
        <taxon>Fungi incertae sedis</taxon>
        <taxon>Mucoromycota</taxon>
        <taxon>Mortierellomycotina</taxon>
        <taxon>Mortierellomycetes</taxon>
        <taxon>Mortierellales</taxon>
        <taxon>Mortierellaceae</taxon>
        <taxon>Linnemannia</taxon>
    </lineage>
</organism>
<evidence type="ECO:0000256" key="1">
    <source>
        <dbReference type="SAM" id="MobiDB-lite"/>
    </source>
</evidence>
<dbReference type="GO" id="GO:0000298">
    <property type="term" value="F:endopolyphosphatase activity"/>
    <property type="evidence" value="ECO:0007669"/>
    <property type="project" value="TreeGrafter"/>
</dbReference>
<evidence type="ECO:0000256" key="2">
    <source>
        <dbReference type="SAM" id="Phobius"/>
    </source>
</evidence>
<dbReference type="PANTHER" id="PTHR42850">
    <property type="entry name" value="METALLOPHOSPHOESTERASE"/>
    <property type="match status" value="1"/>
</dbReference>
<evidence type="ECO:0000313" key="4">
    <source>
        <dbReference type="EMBL" id="KAF9152765.1"/>
    </source>
</evidence>
<feature type="compositionally biased region" description="Low complexity" evidence="1">
    <location>
        <begin position="1"/>
        <end position="19"/>
    </location>
</feature>
<gene>
    <name evidence="4" type="ORF">BG015_004749</name>
</gene>
<protein>
    <recommendedName>
        <fullName evidence="3">Calcineurin-like phosphoesterase domain-containing protein</fullName>
    </recommendedName>
</protein>